<dbReference type="InterPro" id="IPR050226">
    <property type="entry name" value="NagZ_Beta-hexosaminidase"/>
</dbReference>
<dbReference type="Pfam" id="PF00933">
    <property type="entry name" value="Glyco_hydro_3"/>
    <property type="match status" value="1"/>
</dbReference>
<dbReference type="Gene3D" id="3.20.20.300">
    <property type="entry name" value="Glycoside hydrolase, family 3, N-terminal domain"/>
    <property type="match status" value="1"/>
</dbReference>
<evidence type="ECO:0000313" key="9">
    <source>
        <dbReference type="EMBL" id="MEJ5946693.1"/>
    </source>
</evidence>
<dbReference type="InterPro" id="IPR036962">
    <property type="entry name" value="Glyco_hydro_3_N_sf"/>
</dbReference>
<keyword evidence="10" id="KW-1185">Reference proteome</keyword>
<dbReference type="InterPro" id="IPR001764">
    <property type="entry name" value="Glyco_hydro_3_N"/>
</dbReference>
<dbReference type="Pfam" id="PF01915">
    <property type="entry name" value="Glyco_hydro_3_C"/>
    <property type="match status" value="1"/>
</dbReference>
<dbReference type="InterPro" id="IPR017853">
    <property type="entry name" value="GH"/>
</dbReference>
<evidence type="ECO:0000313" key="10">
    <source>
        <dbReference type="Proteomes" id="UP001387100"/>
    </source>
</evidence>
<feature type="region of interest" description="Disordered" evidence="6">
    <location>
        <begin position="1"/>
        <end position="20"/>
    </location>
</feature>
<dbReference type="Gene3D" id="3.40.50.1700">
    <property type="entry name" value="Glycoside hydrolase family 3 C-terminal domain"/>
    <property type="match status" value="1"/>
</dbReference>
<dbReference type="PANTHER" id="PTHR30480:SF13">
    <property type="entry name" value="BETA-HEXOSAMINIDASE"/>
    <property type="match status" value="1"/>
</dbReference>
<dbReference type="SUPFAM" id="SSF52279">
    <property type="entry name" value="Beta-D-glucan exohydrolase, C-terminal domain"/>
    <property type="match status" value="1"/>
</dbReference>
<feature type="domain" description="Glycoside hydrolase family 3 N-terminal" evidence="7">
    <location>
        <begin position="86"/>
        <end position="424"/>
    </location>
</feature>
<evidence type="ECO:0000256" key="4">
    <source>
        <dbReference type="ARBA" id="ARBA00022801"/>
    </source>
</evidence>
<feature type="region of interest" description="Disordered" evidence="6">
    <location>
        <begin position="51"/>
        <end position="75"/>
    </location>
</feature>
<feature type="compositionally biased region" description="Low complexity" evidence="6">
    <location>
        <begin position="51"/>
        <end position="71"/>
    </location>
</feature>
<dbReference type="PANTHER" id="PTHR30480">
    <property type="entry name" value="BETA-HEXOSAMINIDASE-RELATED"/>
    <property type="match status" value="1"/>
</dbReference>
<keyword evidence="5" id="KW-0326">Glycosidase</keyword>
<sequence length="635" mass="65331">MTHQPSSSRVSAPRAPRRGRRGGLLAAASLPLALVLAVSLASAVPASASTGTVSTASVSTRSASTGGSSSSGREDLWVRSTMHRMTLEQKVGQMMTGYVYGSEAQTPDPRNTALYGVATPAEVVQTFGLGGVIHFAWTDSFSQGPEQLARLDNGLQEAALTSGRRVPLMISTDQEQGVVTRLGPPATAFPGNMALGAGRSAQDARTAAAITGQELRAVGITQDFAPVADVNVNPLNPVIGVRSFSSDPALASEMVAAQVKGYQEDAGVAAAAKHFPGHGDTAVDSHVGLPVIDHTRQEWEEVDAPPFRAAVEAGVDVVMTAHIVVPSLDPSGDPATLSKPIMTGLLREELGYDGVISTDSLEMEGVRTRYGDGEVAVRAVEAGADVLLMPAQPRVAVDALLDAVASGRLTEDRLDESVERVLHLKWRRGVVAEPTVDPAAVAGALGTPEHRAAAQEITDRTTTVLRDDDGLLPLAASDAPRDVLVTGWGVSTTAALGEAMASYGDRVAVRQTGTQPDDAAVAAAAGAARGSDLVVVTTSGAWDPVAGAAQQRLVAALVATGVPVVHVAVRDPYDVAALPDVTTSLATYSSTPVALTSVARVVHGDVGPQGLLPVDVPVAGDPGSTLLPLGWGLTW</sequence>
<comment type="similarity">
    <text evidence="2">Belongs to the glycosyl hydrolase 3 family.</text>
</comment>
<dbReference type="InterPro" id="IPR036881">
    <property type="entry name" value="Glyco_hydro_3_C_sf"/>
</dbReference>
<dbReference type="RefSeq" id="WP_339576074.1">
    <property type="nucleotide sequence ID" value="NZ_JBBIAA010000030.1"/>
</dbReference>
<gene>
    <name evidence="9" type="ORF">WDZ17_15445</name>
</gene>
<reference evidence="9 10" key="1">
    <citation type="journal article" date="2017" name="Int. J. Syst. Evol. Microbiol.">
        <title>Pseudokineococcus basanitobsidens sp. nov., isolated from volcanic rock.</title>
        <authorList>
            <person name="Lee D.W."/>
            <person name="Park M.Y."/>
            <person name="Kim J.J."/>
            <person name="Kim B.S."/>
        </authorList>
    </citation>
    <scope>NUCLEOTIDE SEQUENCE [LARGE SCALE GENOMIC DNA]</scope>
    <source>
        <strain evidence="9 10">DSM 103726</strain>
    </source>
</reference>
<name>A0ABU8RNT5_9ACTN</name>
<evidence type="ECO:0000256" key="1">
    <source>
        <dbReference type="ARBA" id="ARBA00001231"/>
    </source>
</evidence>
<dbReference type="SUPFAM" id="SSF51445">
    <property type="entry name" value="(Trans)glycosidases"/>
    <property type="match status" value="1"/>
</dbReference>
<evidence type="ECO:0000256" key="6">
    <source>
        <dbReference type="SAM" id="MobiDB-lite"/>
    </source>
</evidence>
<feature type="compositionally biased region" description="Low complexity" evidence="6">
    <location>
        <begin position="1"/>
        <end position="14"/>
    </location>
</feature>
<comment type="caution">
    <text evidence="9">The sequence shown here is derived from an EMBL/GenBank/DDBJ whole genome shotgun (WGS) entry which is preliminary data.</text>
</comment>
<dbReference type="EMBL" id="JBBIAA010000030">
    <property type="protein sequence ID" value="MEJ5946693.1"/>
    <property type="molecule type" value="Genomic_DNA"/>
</dbReference>
<evidence type="ECO:0000256" key="3">
    <source>
        <dbReference type="ARBA" id="ARBA00012663"/>
    </source>
</evidence>
<keyword evidence="4 9" id="KW-0378">Hydrolase</keyword>
<protein>
    <recommendedName>
        <fullName evidence="3">beta-N-acetylhexosaminidase</fullName>
        <ecNumber evidence="3">3.2.1.52</ecNumber>
    </recommendedName>
</protein>
<comment type="catalytic activity">
    <reaction evidence="1">
        <text>Hydrolysis of terminal non-reducing N-acetyl-D-hexosamine residues in N-acetyl-beta-D-hexosaminides.</text>
        <dbReference type="EC" id="3.2.1.52"/>
    </reaction>
</comment>
<accession>A0ABU8RNT5</accession>
<dbReference type="Proteomes" id="UP001387100">
    <property type="component" value="Unassembled WGS sequence"/>
</dbReference>
<evidence type="ECO:0000259" key="8">
    <source>
        <dbReference type="Pfam" id="PF01915"/>
    </source>
</evidence>
<dbReference type="EC" id="3.2.1.52" evidence="3"/>
<organism evidence="9 10">
    <name type="scientific">Pseudokineococcus basanitobsidens</name>
    <dbReference type="NCBI Taxonomy" id="1926649"/>
    <lineage>
        <taxon>Bacteria</taxon>
        <taxon>Bacillati</taxon>
        <taxon>Actinomycetota</taxon>
        <taxon>Actinomycetes</taxon>
        <taxon>Kineosporiales</taxon>
        <taxon>Kineosporiaceae</taxon>
        <taxon>Pseudokineococcus</taxon>
    </lineage>
</organism>
<dbReference type="InterPro" id="IPR002772">
    <property type="entry name" value="Glyco_hydro_3_C"/>
</dbReference>
<evidence type="ECO:0000259" key="7">
    <source>
        <dbReference type="Pfam" id="PF00933"/>
    </source>
</evidence>
<dbReference type="GO" id="GO:0016787">
    <property type="term" value="F:hydrolase activity"/>
    <property type="evidence" value="ECO:0007669"/>
    <property type="project" value="UniProtKB-KW"/>
</dbReference>
<feature type="domain" description="Glycoside hydrolase family 3 C-terminal" evidence="8">
    <location>
        <begin position="463"/>
        <end position="619"/>
    </location>
</feature>
<evidence type="ECO:0000256" key="2">
    <source>
        <dbReference type="ARBA" id="ARBA00005336"/>
    </source>
</evidence>
<evidence type="ECO:0000256" key="5">
    <source>
        <dbReference type="ARBA" id="ARBA00023295"/>
    </source>
</evidence>
<proteinExistence type="inferred from homology"/>